<accession>A0A6V7NXI0</accession>
<protein>
    <recommendedName>
        <fullName evidence="1">RNase H type-1 domain-containing protein</fullName>
    </recommendedName>
</protein>
<dbReference type="EMBL" id="LR862143">
    <property type="protein sequence ID" value="CAD1823290.1"/>
    <property type="molecule type" value="Genomic_DNA"/>
</dbReference>
<reference evidence="2" key="1">
    <citation type="submission" date="2020-07" db="EMBL/GenBank/DDBJ databases">
        <authorList>
            <person name="Lin J."/>
        </authorList>
    </citation>
    <scope>NUCLEOTIDE SEQUENCE</scope>
</reference>
<dbReference type="Gene3D" id="3.30.420.10">
    <property type="entry name" value="Ribonuclease H-like superfamily/Ribonuclease H"/>
    <property type="match status" value="1"/>
</dbReference>
<evidence type="ECO:0000259" key="1">
    <source>
        <dbReference type="PROSITE" id="PS50879"/>
    </source>
</evidence>
<dbReference type="AlphaFoldDB" id="A0A6V7NXI0"/>
<evidence type="ECO:0000313" key="2">
    <source>
        <dbReference type="EMBL" id="CAD1823290.1"/>
    </source>
</evidence>
<proteinExistence type="predicted"/>
<feature type="domain" description="RNase H type-1" evidence="1">
    <location>
        <begin position="49"/>
        <end position="189"/>
    </location>
</feature>
<gene>
    <name evidence="2" type="ORF">CB5_LOCUS6501</name>
</gene>
<dbReference type="GO" id="GO:0004523">
    <property type="term" value="F:RNA-DNA hybrid ribonuclease activity"/>
    <property type="evidence" value="ECO:0007669"/>
    <property type="project" value="InterPro"/>
</dbReference>
<sequence>MMEFDITYVSQKAVKRQALADFLAAHPLPDDSPLITDLPDEEVMTTEHLGPHWQMYFDGASRTIPVVDCGPPRRKAGAGIVFVTPTNGVIYHSFSLLKQECSNNEAEYEALICGLITALNTKIFYLHVYGDSQLVIQQVLGVYEVRKLELVPYHRMVCNLMKKFCIYRNQTHPTMRNVEADALAKLVAALTLPLRGDADIHIEQRFILPSMLDILPEWTQLHQLLDLNSDAVEYQLHQLLDLNSDAAEYQPHQLLDLNSDAAEYQPHQLLDLNSDAAEYQPHQLLDLNSDAASTSFTNCSTSTLLSPAITRQGTPYIELSMHTSVVSSSTKEMAIRMLLLRDNNDDDDHPLDA</sequence>
<dbReference type="InterPro" id="IPR036397">
    <property type="entry name" value="RNaseH_sf"/>
</dbReference>
<organism evidence="2">
    <name type="scientific">Ananas comosus var. bracteatus</name>
    <name type="common">red pineapple</name>
    <dbReference type="NCBI Taxonomy" id="296719"/>
    <lineage>
        <taxon>Eukaryota</taxon>
        <taxon>Viridiplantae</taxon>
        <taxon>Streptophyta</taxon>
        <taxon>Embryophyta</taxon>
        <taxon>Tracheophyta</taxon>
        <taxon>Spermatophyta</taxon>
        <taxon>Magnoliopsida</taxon>
        <taxon>Liliopsida</taxon>
        <taxon>Poales</taxon>
        <taxon>Bromeliaceae</taxon>
        <taxon>Bromelioideae</taxon>
        <taxon>Ananas</taxon>
    </lineage>
</organism>
<dbReference type="InterPro" id="IPR002156">
    <property type="entry name" value="RNaseH_domain"/>
</dbReference>
<dbReference type="PANTHER" id="PTHR48475">
    <property type="entry name" value="RIBONUCLEASE H"/>
    <property type="match status" value="1"/>
</dbReference>
<dbReference type="GO" id="GO:0003676">
    <property type="term" value="F:nucleic acid binding"/>
    <property type="evidence" value="ECO:0007669"/>
    <property type="project" value="InterPro"/>
</dbReference>
<dbReference type="InterPro" id="IPR012337">
    <property type="entry name" value="RNaseH-like_sf"/>
</dbReference>
<dbReference type="PROSITE" id="PS50879">
    <property type="entry name" value="RNASE_H_1"/>
    <property type="match status" value="1"/>
</dbReference>
<dbReference type="CDD" id="cd09279">
    <property type="entry name" value="RNase_HI_like"/>
    <property type="match status" value="1"/>
</dbReference>
<name>A0A6V7NXI0_ANACO</name>
<dbReference type="Pfam" id="PF13456">
    <property type="entry name" value="RVT_3"/>
    <property type="match status" value="1"/>
</dbReference>
<dbReference type="SUPFAM" id="SSF53098">
    <property type="entry name" value="Ribonuclease H-like"/>
    <property type="match status" value="1"/>
</dbReference>
<dbReference type="PANTHER" id="PTHR48475:SF1">
    <property type="entry name" value="RNASE H TYPE-1 DOMAIN-CONTAINING PROTEIN"/>
    <property type="match status" value="1"/>
</dbReference>